<name>A0A8D8BML5_CULPI</name>
<protein>
    <submittedName>
        <fullName evidence="1">(northern house mosquito) hypothetical protein</fullName>
    </submittedName>
</protein>
<reference evidence="1" key="1">
    <citation type="submission" date="2021-05" db="EMBL/GenBank/DDBJ databases">
        <authorList>
            <person name="Alioto T."/>
            <person name="Alioto T."/>
            <person name="Gomez Garrido J."/>
        </authorList>
    </citation>
    <scope>NUCLEOTIDE SEQUENCE</scope>
</reference>
<dbReference type="EMBL" id="HBUE01083378">
    <property type="protein sequence ID" value="CAG6478569.1"/>
    <property type="molecule type" value="Transcribed_RNA"/>
</dbReference>
<dbReference type="AlphaFoldDB" id="A0A8D8BML5"/>
<proteinExistence type="predicted"/>
<organism evidence="1">
    <name type="scientific">Culex pipiens</name>
    <name type="common">House mosquito</name>
    <dbReference type="NCBI Taxonomy" id="7175"/>
    <lineage>
        <taxon>Eukaryota</taxon>
        <taxon>Metazoa</taxon>
        <taxon>Ecdysozoa</taxon>
        <taxon>Arthropoda</taxon>
        <taxon>Hexapoda</taxon>
        <taxon>Insecta</taxon>
        <taxon>Pterygota</taxon>
        <taxon>Neoptera</taxon>
        <taxon>Endopterygota</taxon>
        <taxon>Diptera</taxon>
        <taxon>Nematocera</taxon>
        <taxon>Culicoidea</taxon>
        <taxon>Culicidae</taxon>
        <taxon>Culicinae</taxon>
        <taxon>Culicini</taxon>
        <taxon>Culex</taxon>
        <taxon>Culex</taxon>
    </lineage>
</organism>
<sequence>MRIVRRYRLIVSFAGSGRLIRKSWHLKSCGGMKGSGRRFGTSAGRMTMGTRETFATVAGIRWWSLRYLLNFVGNDRRSFNKKNIFKLMRRSMKWSRFYSLKVRIRKIWTRRSMSCHSLPVLPLRR</sequence>
<accession>A0A8D8BML5</accession>
<evidence type="ECO:0000313" key="1">
    <source>
        <dbReference type="EMBL" id="CAG6478569.1"/>
    </source>
</evidence>